<gene>
    <name evidence="4" type="ORF">NTA49_12905</name>
</gene>
<reference evidence="4" key="1">
    <citation type="submission" date="2022-07" db="EMBL/GenBank/DDBJ databases">
        <title>Pseudosulfitobacter sp. strain AP-MA-4, whole genome sequence.</title>
        <authorList>
            <person name="Jiang Y."/>
        </authorList>
    </citation>
    <scope>NUCLEOTIDE SEQUENCE</scope>
    <source>
        <strain evidence="4">AP-MA-4</strain>
    </source>
</reference>
<dbReference type="SUPFAM" id="SSF55729">
    <property type="entry name" value="Acyl-CoA N-acyltransferases (Nat)"/>
    <property type="match status" value="1"/>
</dbReference>
<name>A0ABT1Z2S6_9RHOB</name>
<dbReference type="RefSeq" id="WP_258295203.1">
    <property type="nucleotide sequence ID" value="NZ_JANKJG010000009.1"/>
</dbReference>
<evidence type="ECO:0000256" key="2">
    <source>
        <dbReference type="ARBA" id="ARBA00023315"/>
    </source>
</evidence>
<keyword evidence="1 4" id="KW-0808">Transferase</keyword>
<dbReference type="PROSITE" id="PS51186">
    <property type="entry name" value="GNAT"/>
    <property type="match status" value="1"/>
</dbReference>
<organism evidence="4 5">
    <name type="scientific">Pseudosulfitobacter koreensis</name>
    <dbReference type="NCBI Taxonomy" id="2968472"/>
    <lineage>
        <taxon>Bacteria</taxon>
        <taxon>Pseudomonadati</taxon>
        <taxon>Pseudomonadota</taxon>
        <taxon>Alphaproteobacteria</taxon>
        <taxon>Rhodobacterales</taxon>
        <taxon>Roseobacteraceae</taxon>
        <taxon>Pseudosulfitobacter</taxon>
    </lineage>
</organism>
<keyword evidence="2 4" id="KW-0012">Acyltransferase</keyword>
<dbReference type="EMBL" id="JANKJG010000009">
    <property type="protein sequence ID" value="MCR8827435.1"/>
    <property type="molecule type" value="Genomic_DNA"/>
</dbReference>
<dbReference type="InterPro" id="IPR016181">
    <property type="entry name" value="Acyl_CoA_acyltransferase"/>
</dbReference>
<evidence type="ECO:0000313" key="5">
    <source>
        <dbReference type="Proteomes" id="UP001165396"/>
    </source>
</evidence>
<evidence type="ECO:0000256" key="1">
    <source>
        <dbReference type="ARBA" id="ARBA00022679"/>
    </source>
</evidence>
<dbReference type="PANTHER" id="PTHR43420">
    <property type="entry name" value="ACETYLTRANSFERASE"/>
    <property type="match status" value="1"/>
</dbReference>
<protein>
    <submittedName>
        <fullName evidence="4">GNAT family N-acetyltransferase</fullName>
        <ecNumber evidence="4">2.3.1.-</ecNumber>
    </submittedName>
</protein>
<feature type="domain" description="N-acetyltransferase" evidence="3">
    <location>
        <begin position="1"/>
        <end position="136"/>
    </location>
</feature>
<keyword evidence="5" id="KW-1185">Reference proteome</keyword>
<dbReference type="EC" id="2.3.1.-" evidence="4"/>
<dbReference type="GO" id="GO:0016746">
    <property type="term" value="F:acyltransferase activity"/>
    <property type="evidence" value="ECO:0007669"/>
    <property type="project" value="UniProtKB-KW"/>
</dbReference>
<comment type="caution">
    <text evidence="4">The sequence shown here is derived from an EMBL/GenBank/DDBJ whole genome shotgun (WGS) entry which is preliminary data.</text>
</comment>
<accession>A0ABT1Z2S6</accession>
<dbReference type="Proteomes" id="UP001165396">
    <property type="component" value="Unassembled WGS sequence"/>
</dbReference>
<dbReference type="Gene3D" id="3.40.630.30">
    <property type="match status" value="1"/>
</dbReference>
<evidence type="ECO:0000259" key="3">
    <source>
        <dbReference type="PROSITE" id="PS51186"/>
    </source>
</evidence>
<dbReference type="Pfam" id="PF00583">
    <property type="entry name" value="Acetyltransf_1"/>
    <property type="match status" value="1"/>
</dbReference>
<sequence>MTPQNMAQIHAAAFTDARAWSAAEFASLLDSPYVFASHASQGFALVRVVAGEAELLTIAVHPDHQGQGTGRALMADWMARATHTAGEAFLEVAADNAPACALYAACGFVIAGRRAGYYQRSSAQAVDAWLMRAPLG</sequence>
<dbReference type="PANTHER" id="PTHR43420:SF44">
    <property type="entry name" value="ACETYLTRANSFERASE YPEA"/>
    <property type="match status" value="1"/>
</dbReference>
<proteinExistence type="predicted"/>
<dbReference type="CDD" id="cd04301">
    <property type="entry name" value="NAT_SF"/>
    <property type="match status" value="1"/>
</dbReference>
<dbReference type="InterPro" id="IPR000182">
    <property type="entry name" value="GNAT_dom"/>
</dbReference>
<evidence type="ECO:0000313" key="4">
    <source>
        <dbReference type="EMBL" id="MCR8827435.1"/>
    </source>
</evidence>
<dbReference type="InterPro" id="IPR050680">
    <property type="entry name" value="YpeA/RimI_acetyltransf"/>
</dbReference>